<sequence length="98" mass="10703">MCQNPEFTDTYTDALAKIIEAKREEKPLPEAPEPEQPGKVLDLMAALTESVQQAKASGGEDADVHEMPKKKTAKKQPAKKTTAKKTTKKTAARRSHSA</sequence>
<evidence type="ECO:0000256" key="1">
    <source>
        <dbReference type="ARBA" id="ARBA00023172"/>
    </source>
</evidence>
<gene>
    <name evidence="3" type="ORF">QFZ22_000485</name>
</gene>
<feature type="compositionally biased region" description="Basic residues" evidence="2">
    <location>
        <begin position="70"/>
        <end position="98"/>
    </location>
</feature>
<accession>A0AAW8F574</accession>
<dbReference type="PANTHER" id="PTHR41251">
    <property type="entry name" value="NON-HOMOLOGOUS END JOINING PROTEIN KU"/>
    <property type="match status" value="1"/>
</dbReference>
<dbReference type="GO" id="GO:0006310">
    <property type="term" value="P:DNA recombination"/>
    <property type="evidence" value="ECO:0007669"/>
    <property type="project" value="UniProtKB-KW"/>
</dbReference>
<evidence type="ECO:0000256" key="2">
    <source>
        <dbReference type="SAM" id="MobiDB-lite"/>
    </source>
</evidence>
<dbReference type="AlphaFoldDB" id="A0AAW8F574"/>
<name>A0AAW8F574_9ACTN</name>
<comment type="caution">
    <text evidence="3">The sequence shown here is derived from an EMBL/GenBank/DDBJ whole genome shotgun (WGS) entry which is preliminary data.</text>
</comment>
<dbReference type="PANTHER" id="PTHR41251:SF1">
    <property type="entry name" value="NON-HOMOLOGOUS END JOINING PROTEIN KU"/>
    <property type="match status" value="1"/>
</dbReference>
<reference evidence="3" key="1">
    <citation type="submission" date="2023-07" db="EMBL/GenBank/DDBJ databases">
        <title>Comparative genomics of wheat-associated soil bacteria to identify genetic determinants of phenazine resistance.</title>
        <authorList>
            <person name="Mouncey N."/>
        </authorList>
    </citation>
    <scope>NUCLEOTIDE SEQUENCE</scope>
    <source>
        <strain evidence="3">V4I22</strain>
    </source>
</reference>
<dbReference type="GO" id="GO:0003690">
    <property type="term" value="F:double-stranded DNA binding"/>
    <property type="evidence" value="ECO:0007669"/>
    <property type="project" value="TreeGrafter"/>
</dbReference>
<organism evidence="3 4">
    <name type="scientific">Streptomyces canus</name>
    <dbReference type="NCBI Taxonomy" id="58343"/>
    <lineage>
        <taxon>Bacteria</taxon>
        <taxon>Bacillati</taxon>
        <taxon>Actinomycetota</taxon>
        <taxon>Actinomycetes</taxon>
        <taxon>Kitasatosporales</taxon>
        <taxon>Streptomycetaceae</taxon>
        <taxon>Streptomyces</taxon>
        <taxon>Streptomyces aurantiacus group</taxon>
    </lineage>
</organism>
<proteinExistence type="predicted"/>
<keyword evidence="1" id="KW-0233">DNA recombination</keyword>
<feature type="region of interest" description="Disordered" evidence="2">
    <location>
        <begin position="50"/>
        <end position="98"/>
    </location>
</feature>
<dbReference type="InterPro" id="IPR009187">
    <property type="entry name" value="Prok_Ku"/>
</dbReference>
<evidence type="ECO:0000313" key="3">
    <source>
        <dbReference type="EMBL" id="MDQ0904500.1"/>
    </source>
</evidence>
<dbReference type="RefSeq" id="WP_306972089.1">
    <property type="nucleotide sequence ID" value="NZ_JAUSZV010000003.1"/>
</dbReference>
<protein>
    <submittedName>
        <fullName evidence="3">Non-homologous end joining protein Ku</fullName>
    </submittedName>
</protein>
<dbReference type="Proteomes" id="UP001234216">
    <property type="component" value="Unassembled WGS sequence"/>
</dbReference>
<dbReference type="EMBL" id="JAUSZV010000003">
    <property type="protein sequence ID" value="MDQ0904500.1"/>
    <property type="molecule type" value="Genomic_DNA"/>
</dbReference>
<evidence type="ECO:0000313" key="4">
    <source>
        <dbReference type="Proteomes" id="UP001234216"/>
    </source>
</evidence>